<dbReference type="Gene3D" id="1.10.606.20">
    <property type="match status" value="1"/>
</dbReference>
<dbReference type="EMBL" id="BDSG01000012">
    <property type="protein sequence ID" value="GBL09284.1"/>
    <property type="molecule type" value="Genomic_DNA"/>
</dbReference>
<dbReference type="InterPro" id="IPR036938">
    <property type="entry name" value="PAP2/HPO_sf"/>
</dbReference>
<protein>
    <recommendedName>
        <fullName evidence="2">Phosphatidic acid phosphatase type 2/haloperoxidase domain-containing protein</fullName>
    </recommendedName>
</protein>
<accession>A0A2Z6UJ59</accession>
<feature type="region of interest" description="Disordered" evidence="1">
    <location>
        <begin position="128"/>
        <end position="153"/>
    </location>
</feature>
<dbReference type="Pfam" id="PF01569">
    <property type="entry name" value="PAP2"/>
    <property type="match status" value="1"/>
</dbReference>
<name>A0A2Z6UJ59_MICAE</name>
<dbReference type="InterPro" id="IPR052559">
    <property type="entry name" value="V-haloperoxidase"/>
</dbReference>
<dbReference type="SUPFAM" id="SSF48317">
    <property type="entry name" value="Acid phosphatase/Vanadium-dependent haloperoxidase"/>
    <property type="match status" value="1"/>
</dbReference>
<proteinExistence type="predicted"/>
<sequence length="415" mass="45378">MNVIIEWNDVFLETIRKIGGGPTPIARAGAMLQVAMFNAINALSGNLYSPYPSNLQLKPDPGTSPEIAAVYAAHRILSRIYVNLTMTFNTALDTSLQRLNVVKMSDADTKGKTFGQAVADSILTLRQNDGSGQPPLYKPGNQPGDWRPTGSGDAVAPQWPDVTPFVMTSGSQFRPPFPGNYANKIDLLRSPEYAAQFNEVKLLGAANSSARTAAQTRIAFFWANDVDGTYKPPGHLFRITQIVAQQRNLSLLETARLFALVGLVMGDAAIVAWDAKYRLPINLWRPETAIRLADQDGNLLTEADPNWQPLSINTAGQRFSPAFPAYVSGHSTFGAAHAGIMRNFFGTDNVTFTADTDDPNAEGIKRTYNSFSSAALENGRSRIYLGVHFQWDADHGFWSGTQLADFVYAKVLQKV</sequence>
<dbReference type="CDD" id="cd03398">
    <property type="entry name" value="PAP2_haloperoxidase"/>
    <property type="match status" value="1"/>
</dbReference>
<dbReference type="RefSeq" id="WP_110578135.1">
    <property type="nucleotide sequence ID" value="NZ_BDSG01000012.1"/>
</dbReference>
<organism evidence="3 4">
    <name type="scientific">Microcystis aeruginosa Sj</name>
    <dbReference type="NCBI Taxonomy" id="1979544"/>
    <lineage>
        <taxon>Bacteria</taxon>
        <taxon>Bacillati</taxon>
        <taxon>Cyanobacteriota</taxon>
        <taxon>Cyanophyceae</taxon>
        <taxon>Oscillatoriophycideae</taxon>
        <taxon>Chroococcales</taxon>
        <taxon>Microcystaceae</taxon>
        <taxon>Microcystis</taxon>
    </lineage>
</organism>
<gene>
    <name evidence="3" type="ORF">MSj_00763</name>
</gene>
<evidence type="ECO:0000313" key="3">
    <source>
        <dbReference type="EMBL" id="GBL09284.1"/>
    </source>
</evidence>
<dbReference type="PANTHER" id="PTHR34599:SF1">
    <property type="entry name" value="PHOSPHATIDIC ACID PHOSPHATASE TYPE 2_HALOPEROXIDASE DOMAIN-CONTAINING PROTEIN"/>
    <property type="match status" value="1"/>
</dbReference>
<dbReference type="Proteomes" id="UP000248272">
    <property type="component" value="Unassembled WGS sequence"/>
</dbReference>
<reference evidence="3 4" key="1">
    <citation type="journal article" date="2018" name="Front. Microbiol.">
        <title>Adaptation of the Freshwater Bloom-Forming Cyanobacterium Microcystis aeruginosa to Brackish Water Is Driven by Recent Horizontal Transfer of Sucrose Genes.</title>
        <authorList>
            <person name="Tanabe Y."/>
            <person name="Hodoki Y."/>
            <person name="Sano T."/>
            <person name="Tada K."/>
            <person name="Watanabe M.M."/>
        </authorList>
    </citation>
    <scope>NUCLEOTIDE SEQUENCE [LARGE SCALE GENOMIC DNA]</scope>
    <source>
        <strain evidence="3 4">Sj</strain>
    </source>
</reference>
<dbReference type="AlphaFoldDB" id="A0A2Z6UJ59"/>
<evidence type="ECO:0000259" key="2">
    <source>
        <dbReference type="Pfam" id="PF01569"/>
    </source>
</evidence>
<evidence type="ECO:0000313" key="4">
    <source>
        <dbReference type="Proteomes" id="UP000248272"/>
    </source>
</evidence>
<evidence type="ECO:0000256" key="1">
    <source>
        <dbReference type="SAM" id="MobiDB-lite"/>
    </source>
</evidence>
<comment type="caution">
    <text evidence="3">The sequence shown here is derived from an EMBL/GenBank/DDBJ whole genome shotgun (WGS) entry which is preliminary data.</text>
</comment>
<dbReference type="PANTHER" id="PTHR34599">
    <property type="entry name" value="PEROXIDASE-RELATED"/>
    <property type="match status" value="1"/>
</dbReference>
<feature type="domain" description="Phosphatidic acid phosphatase type 2/haloperoxidase" evidence="2">
    <location>
        <begin position="282"/>
        <end position="410"/>
    </location>
</feature>
<dbReference type="InterPro" id="IPR000326">
    <property type="entry name" value="PAP2/HPO"/>
</dbReference>